<keyword evidence="2" id="KW-1185">Reference proteome</keyword>
<dbReference type="Gramene" id="PNW79993">
    <property type="protein sequence ID" value="PNW79993"/>
    <property type="gene ID" value="CHLRE_08g373436v5"/>
</dbReference>
<evidence type="ECO:0000313" key="1">
    <source>
        <dbReference type="EMBL" id="PNW79993.1"/>
    </source>
</evidence>
<gene>
    <name evidence="1" type="ORF">CHLRE_08g373436v5</name>
</gene>
<dbReference type="KEGG" id="cre:CHLRE_08g373436v5"/>
<protein>
    <submittedName>
        <fullName evidence="1">Uncharacterized protein</fullName>
    </submittedName>
</protein>
<name>A0A2K3DHH2_CHLRE</name>
<evidence type="ECO:0000313" key="2">
    <source>
        <dbReference type="Proteomes" id="UP000006906"/>
    </source>
</evidence>
<reference evidence="1 2" key="1">
    <citation type="journal article" date="2007" name="Science">
        <title>The Chlamydomonas genome reveals the evolution of key animal and plant functions.</title>
        <authorList>
            <person name="Merchant S.S."/>
            <person name="Prochnik S.E."/>
            <person name="Vallon O."/>
            <person name="Harris E.H."/>
            <person name="Karpowicz S.J."/>
            <person name="Witman G.B."/>
            <person name="Terry A."/>
            <person name="Salamov A."/>
            <person name="Fritz-Laylin L.K."/>
            <person name="Marechal-Drouard L."/>
            <person name="Marshall W.F."/>
            <person name="Qu L.H."/>
            <person name="Nelson D.R."/>
            <person name="Sanderfoot A.A."/>
            <person name="Spalding M.H."/>
            <person name="Kapitonov V.V."/>
            <person name="Ren Q."/>
            <person name="Ferris P."/>
            <person name="Lindquist E."/>
            <person name="Shapiro H."/>
            <person name="Lucas S.M."/>
            <person name="Grimwood J."/>
            <person name="Schmutz J."/>
            <person name="Cardol P."/>
            <person name="Cerutti H."/>
            <person name="Chanfreau G."/>
            <person name="Chen C.L."/>
            <person name="Cognat V."/>
            <person name="Croft M.T."/>
            <person name="Dent R."/>
            <person name="Dutcher S."/>
            <person name="Fernandez E."/>
            <person name="Fukuzawa H."/>
            <person name="Gonzalez-Ballester D."/>
            <person name="Gonzalez-Halphen D."/>
            <person name="Hallmann A."/>
            <person name="Hanikenne M."/>
            <person name="Hippler M."/>
            <person name="Inwood W."/>
            <person name="Jabbari K."/>
            <person name="Kalanon M."/>
            <person name="Kuras R."/>
            <person name="Lefebvre P.A."/>
            <person name="Lemaire S.D."/>
            <person name="Lobanov A.V."/>
            <person name="Lohr M."/>
            <person name="Manuell A."/>
            <person name="Meier I."/>
            <person name="Mets L."/>
            <person name="Mittag M."/>
            <person name="Mittelmeier T."/>
            <person name="Moroney J.V."/>
            <person name="Moseley J."/>
            <person name="Napoli C."/>
            <person name="Nedelcu A.M."/>
            <person name="Niyogi K."/>
            <person name="Novoselov S.V."/>
            <person name="Paulsen I.T."/>
            <person name="Pazour G."/>
            <person name="Purton S."/>
            <person name="Ral J.P."/>
            <person name="Riano-Pachon D.M."/>
            <person name="Riekhof W."/>
            <person name="Rymarquis L."/>
            <person name="Schroda M."/>
            <person name="Stern D."/>
            <person name="Umen J."/>
            <person name="Willows R."/>
            <person name="Wilson N."/>
            <person name="Zimmer S.L."/>
            <person name="Allmer J."/>
            <person name="Balk J."/>
            <person name="Bisova K."/>
            <person name="Chen C.J."/>
            <person name="Elias M."/>
            <person name="Gendler K."/>
            <person name="Hauser C."/>
            <person name="Lamb M.R."/>
            <person name="Ledford H."/>
            <person name="Long J.C."/>
            <person name="Minagawa J."/>
            <person name="Page M.D."/>
            <person name="Pan J."/>
            <person name="Pootakham W."/>
            <person name="Roje S."/>
            <person name="Rose A."/>
            <person name="Stahlberg E."/>
            <person name="Terauchi A.M."/>
            <person name="Yang P."/>
            <person name="Ball S."/>
            <person name="Bowler C."/>
            <person name="Dieckmann C.L."/>
            <person name="Gladyshev V.N."/>
            <person name="Green P."/>
            <person name="Jorgensen R."/>
            <person name="Mayfield S."/>
            <person name="Mueller-Roeber B."/>
            <person name="Rajamani S."/>
            <person name="Sayre R.T."/>
            <person name="Brokstein P."/>
            <person name="Dubchak I."/>
            <person name="Goodstein D."/>
            <person name="Hornick L."/>
            <person name="Huang Y.W."/>
            <person name="Jhaveri J."/>
            <person name="Luo Y."/>
            <person name="Martinez D."/>
            <person name="Ngau W.C."/>
            <person name="Otillar B."/>
            <person name="Poliakov A."/>
            <person name="Porter A."/>
            <person name="Szajkowski L."/>
            <person name="Werner G."/>
            <person name="Zhou K."/>
            <person name="Grigoriev I.V."/>
            <person name="Rokhsar D.S."/>
            <person name="Grossman A.R."/>
        </authorList>
    </citation>
    <scope>NUCLEOTIDE SEQUENCE [LARGE SCALE GENOMIC DNA]</scope>
    <source>
        <strain evidence="2">CC-503</strain>
    </source>
</reference>
<sequence length="155" mass="16855">MPEQGCLPQLSWPSQPPGGPGPGVLRGAGALLWSTLRATFLYAVWCAYWSREPAKQTSEHMVREVVSEREKKKLRRVMQLCFTAATLTPETLSALPTQLLTAQLKAAKLEHFVAIWTAGGALCEVEEVQALAGVAAPGWLWAFLHNKSCSGLEPA</sequence>
<dbReference type="Proteomes" id="UP000006906">
    <property type="component" value="Chromosome 8"/>
</dbReference>
<proteinExistence type="predicted"/>
<dbReference type="RefSeq" id="XP_042922117.1">
    <property type="nucleotide sequence ID" value="XM_043065116.1"/>
</dbReference>
<organism evidence="1 2">
    <name type="scientific">Chlamydomonas reinhardtii</name>
    <name type="common">Chlamydomonas smithii</name>
    <dbReference type="NCBI Taxonomy" id="3055"/>
    <lineage>
        <taxon>Eukaryota</taxon>
        <taxon>Viridiplantae</taxon>
        <taxon>Chlorophyta</taxon>
        <taxon>core chlorophytes</taxon>
        <taxon>Chlorophyceae</taxon>
        <taxon>CS clade</taxon>
        <taxon>Chlamydomonadales</taxon>
        <taxon>Chlamydomonadaceae</taxon>
        <taxon>Chlamydomonas</taxon>
    </lineage>
</organism>
<dbReference type="InParanoid" id="A0A2K3DHH2"/>
<dbReference type="GeneID" id="66054447"/>
<accession>A0A2K3DHH2</accession>
<dbReference type="AlphaFoldDB" id="A0A2K3DHH2"/>
<dbReference type="EMBL" id="CM008969">
    <property type="protein sequence ID" value="PNW79993.1"/>
    <property type="molecule type" value="Genomic_DNA"/>
</dbReference>